<protein>
    <recommendedName>
        <fullName evidence="4">Disease resistance protein winged helix domain-containing protein</fullName>
    </recommendedName>
</protein>
<keyword evidence="2" id="KW-0963">Cytoplasm</keyword>
<dbReference type="InterPro" id="IPR058922">
    <property type="entry name" value="WHD_DRP"/>
</dbReference>
<evidence type="ECO:0000259" key="4">
    <source>
        <dbReference type="Pfam" id="PF23559"/>
    </source>
</evidence>
<gene>
    <name evidence="5" type="ORF">Gorai_006715</name>
</gene>
<organism evidence="5 6">
    <name type="scientific">Gossypium raimondii</name>
    <name type="common">Peruvian cotton</name>
    <name type="synonym">Gossypium klotzschianum subsp. raimondii</name>
    <dbReference type="NCBI Taxonomy" id="29730"/>
    <lineage>
        <taxon>Eukaryota</taxon>
        <taxon>Viridiplantae</taxon>
        <taxon>Streptophyta</taxon>
        <taxon>Embryophyta</taxon>
        <taxon>Tracheophyta</taxon>
        <taxon>Spermatophyta</taxon>
        <taxon>Magnoliopsida</taxon>
        <taxon>eudicotyledons</taxon>
        <taxon>Gunneridae</taxon>
        <taxon>Pentapetalae</taxon>
        <taxon>rosids</taxon>
        <taxon>malvids</taxon>
        <taxon>Malvales</taxon>
        <taxon>Malvaceae</taxon>
        <taxon>Malvoideae</taxon>
        <taxon>Gossypium</taxon>
    </lineage>
</organism>
<evidence type="ECO:0000256" key="2">
    <source>
        <dbReference type="ARBA" id="ARBA00022490"/>
    </source>
</evidence>
<dbReference type="Pfam" id="PF23559">
    <property type="entry name" value="WHD_DRP"/>
    <property type="match status" value="1"/>
</dbReference>
<sequence>MLMENVGEFYLEELIGRSLVQVARRDYTGRNVKTCRIYDLLRDLCIQKAREEKFLEILQAPLTEWRTSEVAFFVAISERGIDNTPLVKMQIFKFLRALNLVRENIGEWHLLHLRYLELKGLKSRMNRALHWQPRFCSKNIEILKYIMVDKMFIENNELLRLANSQCLGIAFKRLKGVKPILMTLTELHPLGPLYMELVDIVPISYPNLKPLLRCHCLSKLELKVKIKEDSSLSHHCLSKVELKVKIKED</sequence>
<dbReference type="PANTHER" id="PTHR23155">
    <property type="entry name" value="DISEASE RESISTANCE PROTEIN RP"/>
    <property type="match status" value="1"/>
</dbReference>
<dbReference type="AlphaFoldDB" id="A0A7J8QGZ0"/>
<dbReference type="Proteomes" id="UP000593578">
    <property type="component" value="Unassembled WGS sequence"/>
</dbReference>
<reference evidence="5 6" key="1">
    <citation type="journal article" date="2019" name="Genome Biol. Evol.">
        <title>Insights into the evolution of the New World diploid cottons (Gossypium, subgenus Houzingenia) based on genome sequencing.</title>
        <authorList>
            <person name="Grover C.E."/>
            <person name="Arick M.A. 2nd"/>
            <person name="Thrash A."/>
            <person name="Conover J.L."/>
            <person name="Sanders W.S."/>
            <person name="Peterson D.G."/>
            <person name="Frelichowski J.E."/>
            <person name="Scheffler J.A."/>
            <person name="Scheffler B.E."/>
            <person name="Wendel J.F."/>
        </authorList>
    </citation>
    <scope>NUCLEOTIDE SEQUENCE [LARGE SCALE GENOMIC DNA]</scope>
    <source>
        <strain evidence="5">8</strain>
        <tissue evidence="5">Leaf</tissue>
    </source>
</reference>
<evidence type="ECO:0000256" key="1">
    <source>
        <dbReference type="ARBA" id="ARBA00004496"/>
    </source>
</evidence>
<evidence type="ECO:0000313" key="5">
    <source>
        <dbReference type="EMBL" id="MBA0600530.1"/>
    </source>
</evidence>
<keyword evidence="3" id="KW-0677">Repeat</keyword>
<dbReference type="GO" id="GO:0098542">
    <property type="term" value="P:defense response to other organism"/>
    <property type="evidence" value="ECO:0007669"/>
    <property type="project" value="TreeGrafter"/>
</dbReference>
<proteinExistence type="predicted"/>
<feature type="domain" description="Disease resistance protein winged helix" evidence="4">
    <location>
        <begin position="3"/>
        <end position="45"/>
    </location>
</feature>
<evidence type="ECO:0000256" key="3">
    <source>
        <dbReference type="ARBA" id="ARBA00022737"/>
    </source>
</evidence>
<name>A0A7J8QGZ0_GOSRA</name>
<comment type="subcellular location">
    <subcellularLocation>
        <location evidence="1">Cytoplasm</location>
    </subcellularLocation>
</comment>
<evidence type="ECO:0000313" key="6">
    <source>
        <dbReference type="Proteomes" id="UP000593578"/>
    </source>
</evidence>
<comment type="caution">
    <text evidence="5">The sequence shown here is derived from an EMBL/GenBank/DDBJ whole genome shotgun (WGS) entry which is preliminary data.</text>
</comment>
<dbReference type="EMBL" id="JABEZZ010000011">
    <property type="protein sequence ID" value="MBA0600530.1"/>
    <property type="molecule type" value="Genomic_DNA"/>
</dbReference>
<accession>A0A7J8QGZ0</accession>
<dbReference type="InterPro" id="IPR044974">
    <property type="entry name" value="Disease_R_plants"/>
</dbReference>
<dbReference type="PANTHER" id="PTHR23155:SF1152">
    <property type="entry name" value="AAA+ ATPASE DOMAIN-CONTAINING PROTEIN"/>
    <property type="match status" value="1"/>
</dbReference>